<name>A0A1Y2ADN2_9FUNG</name>
<comment type="caution">
    <text evidence="2">The sequence shown here is derived from an EMBL/GenBank/DDBJ whole genome shotgun (WGS) entry which is preliminary data.</text>
</comment>
<dbReference type="EMBL" id="MCGO01000242">
    <property type="protein sequence ID" value="ORY20377.1"/>
    <property type="molecule type" value="Genomic_DNA"/>
</dbReference>
<evidence type="ECO:0000256" key="1">
    <source>
        <dbReference type="SAM" id="MobiDB-lite"/>
    </source>
</evidence>
<keyword evidence="3" id="KW-1185">Reference proteome</keyword>
<dbReference type="Proteomes" id="UP000193642">
    <property type="component" value="Unassembled WGS sequence"/>
</dbReference>
<proteinExistence type="predicted"/>
<accession>A0A1Y2ADN2</accession>
<evidence type="ECO:0000313" key="3">
    <source>
        <dbReference type="Proteomes" id="UP000193642"/>
    </source>
</evidence>
<organism evidence="2 3">
    <name type="scientific">Rhizoclosmatium globosum</name>
    <dbReference type="NCBI Taxonomy" id="329046"/>
    <lineage>
        <taxon>Eukaryota</taxon>
        <taxon>Fungi</taxon>
        <taxon>Fungi incertae sedis</taxon>
        <taxon>Chytridiomycota</taxon>
        <taxon>Chytridiomycota incertae sedis</taxon>
        <taxon>Chytridiomycetes</taxon>
        <taxon>Chytridiales</taxon>
        <taxon>Chytriomycetaceae</taxon>
        <taxon>Rhizoclosmatium</taxon>
    </lineage>
</organism>
<dbReference type="AlphaFoldDB" id="A0A1Y2ADN2"/>
<evidence type="ECO:0000313" key="2">
    <source>
        <dbReference type="EMBL" id="ORY20377.1"/>
    </source>
</evidence>
<sequence>MASLLPPVAHGSSTQSLSSQDAAQSRNSSATPVYTDPLLLNAHNALTKASVAVKRLREVNEDLQLIGVAEAAIDMFKVLLDYEARNTELGFLTAGFLKKMKTSVDDIPGKQDSPLTFEKLCNRGLGKAFHTSIGNNGMYPTLLASQNSLRTFLIGLNSEDFNPDREAVWQEVHAQAVPNELLKLASEQRSLITTRVRGKAPGFFGIDSSAVISTSSNQQEIDNFVKLDTVIKARDALDDNTKVKEFLAACRHGKGNSKVDLLPCEQAFAYAVVSLWLDGKHTVTESEAKPLMTDYMTKFKLGTAPIAFAPTASVNVAPQGNASIFANLFA</sequence>
<feature type="region of interest" description="Disordered" evidence="1">
    <location>
        <begin position="1"/>
        <end position="30"/>
    </location>
</feature>
<protein>
    <submittedName>
        <fullName evidence="2">Uncharacterized protein</fullName>
    </submittedName>
</protein>
<feature type="compositionally biased region" description="Polar residues" evidence="1">
    <location>
        <begin position="11"/>
        <end position="30"/>
    </location>
</feature>
<gene>
    <name evidence="2" type="ORF">BCR33DRAFT_750463</name>
</gene>
<reference evidence="2 3" key="1">
    <citation type="submission" date="2016-07" db="EMBL/GenBank/DDBJ databases">
        <title>Pervasive Adenine N6-methylation of Active Genes in Fungi.</title>
        <authorList>
            <consortium name="DOE Joint Genome Institute"/>
            <person name="Mondo S.J."/>
            <person name="Dannebaum R.O."/>
            <person name="Kuo R.C."/>
            <person name="Labutti K."/>
            <person name="Haridas S."/>
            <person name="Kuo A."/>
            <person name="Salamov A."/>
            <person name="Ahrendt S.R."/>
            <person name="Lipzen A."/>
            <person name="Sullivan W."/>
            <person name="Andreopoulos W.B."/>
            <person name="Clum A."/>
            <person name="Lindquist E."/>
            <person name="Daum C."/>
            <person name="Ramamoorthy G.K."/>
            <person name="Gryganskyi A."/>
            <person name="Culley D."/>
            <person name="Magnuson J.K."/>
            <person name="James T.Y."/>
            <person name="O'Malley M.A."/>
            <person name="Stajich J.E."/>
            <person name="Spatafora J.W."/>
            <person name="Visel A."/>
            <person name="Grigoriev I.V."/>
        </authorList>
    </citation>
    <scope>NUCLEOTIDE SEQUENCE [LARGE SCALE GENOMIC DNA]</scope>
    <source>
        <strain evidence="2 3">JEL800</strain>
    </source>
</reference>